<name>J3JE87_9EURY</name>
<dbReference type="AlphaFoldDB" id="J3JE87"/>
<gene>
    <name evidence="1" type="ORF">HSB1_35680</name>
</gene>
<dbReference type="Proteomes" id="UP000007813">
    <property type="component" value="Unassembled WGS sequence"/>
</dbReference>
<protein>
    <submittedName>
        <fullName evidence="1">Uncharacterized protein</fullName>
    </submittedName>
</protein>
<sequence>MASGVADRDEYQFFGQPANLDVTARVGRNGAPYSVSP</sequence>
<proteinExistence type="predicted"/>
<comment type="caution">
    <text evidence="1">The sequence shown here is derived from an EMBL/GenBank/DDBJ whole genome shotgun (WGS) entry which is preliminary data.</text>
</comment>
<accession>J3JE87</accession>
<dbReference type="EMBL" id="ALJD01000009">
    <property type="protein sequence ID" value="EJN58151.1"/>
    <property type="molecule type" value="Genomic_DNA"/>
</dbReference>
<evidence type="ECO:0000313" key="1">
    <source>
        <dbReference type="EMBL" id="EJN58151.1"/>
    </source>
</evidence>
<organism evidence="1 2">
    <name type="scientific">Halogranum salarium B-1</name>
    <dbReference type="NCBI Taxonomy" id="1210908"/>
    <lineage>
        <taxon>Archaea</taxon>
        <taxon>Methanobacteriati</taxon>
        <taxon>Methanobacteriota</taxon>
        <taxon>Stenosarchaea group</taxon>
        <taxon>Halobacteria</taxon>
        <taxon>Halobacteriales</taxon>
        <taxon>Haloferacaceae</taxon>
    </lineage>
</organism>
<reference evidence="1 2" key="1">
    <citation type="journal article" date="2012" name="J. Bacteriol.">
        <title>Draft Genome Sequence of the Extremely Halophilic Archaeon Halogranum salarium B-1T.</title>
        <authorList>
            <person name="Kim K.K."/>
            <person name="Lee K.C."/>
            <person name="Lee J.S."/>
        </authorList>
    </citation>
    <scope>NUCLEOTIDE SEQUENCE [LARGE SCALE GENOMIC DNA]</scope>
    <source>
        <strain evidence="1 2">B-1</strain>
    </source>
</reference>
<evidence type="ECO:0000313" key="2">
    <source>
        <dbReference type="Proteomes" id="UP000007813"/>
    </source>
</evidence>